<feature type="compositionally biased region" description="Basic residues" evidence="2">
    <location>
        <begin position="98"/>
        <end position="113"/>
    </location>
</feature>
<proteinExistence type="predicted"/>
<feature type="domain" description="CRISPR type III-associated protein" evidence="3">
    <location>
        <begin position="156"/>
        <end position="211"/>
    </location>
</feature>
<feature type="region of interest" description="Disordered" evidence="2">
    <location>
        <begin position="75"/>
        <end position="122"/>
    </location>
</feature>
<feature type="compositionally biased region" description="Polar residues" evidence="2">
    <location>
        <begin position="75"/>
        <end position="84"/>
    </location>
</feature>
<accession>A0A2G6E541</accession>
<dbReference type="Pfam" id="PF03787">
    <property type="entry name" value="RAMPs"/>
    <property type="match status" value="2"/>
</dbReference>
<evidence type="ECO:0000313" key="4">
    <source>
        <dbReference type="EMBL" id="PID56982.1"/>
    </source>
</evidence>
<dbReference type="AlphaFoldDB" id="A0A2G6E541"/>
<dbReference type="InterPro" id="IPR005537">
    <property type="entry name" value="RAMP_III_fam"/>
</dbReference>
<evidence type="ECO:0000259" key="3">
    <source>
        <dbReference type="Pfam" id="PF03787"/>
    </source>
</evidence>
<evidence type="ECO:0000313" key="5">
    <source>
        <dbReference type="Proteomes" id="UP000229740"/>
    </source>
</evidence>
<protein>
    <submittedName>
        <fullName evidence="4">TIGR03986 family CRISPR-associated RAMP protein</fullName>
    </submittedName>
</protein>
<gene>
    <name evidence="4" type="ORF">CSB45_08645</name>
</gene>
<dbReference type="GO" id="GO:0051607">
    <property type="term" value="P:defense response to virus"/>
    <property type="evidence" value="ECO:0007669"/>
    <property type="project" value="UniProtKB-KW"/>
</dbReference>
<dbReference type="NCBIfam" id="TIGR03986">
    <property type="entry name" value="TIGR03986 family CRISPR-associated RAMP protein"/>
    <property type="match status" value="1"/>
</dbReference>
<sequence length="683" mass="78498">MAKAKLVVKTKGNRRQAELHFEQKGVIRPYPEDFPKKHTSRHGHVVEVELRGEKIVKIQDRKDVLYFTMGAGLSTPSKASIHTRGQTDRPRPQDTRKSSRRANRKGTSFKKPSRTQSSAHAPYNFIPLNEQVVEAPQPPALDRYHDGKNTGWIDLKLETVTPLYIRGTLTEEEITAEKEAKDISRFFGPGGKLCVPGSSLRGMTRTLVEIVSFGKFGFFDDKRLYFRAFADKSGLRREYQQRMSSYDRKAGRANYKMSAGVLRKCGFKQYEIVPSDKFWQIQQGQAQTELRKRGEHYQQFEFYPLDNEYLVVSGEMPKKQKDWKIQFPPQNAVPIPVPEDDVKEFLNDATRAEEVPNLIALADKDPVPCFYSRWTDQQGRQRISFGHTAMFRLAYEKKIGDHIPDKLKDQDRIDFAEAIFGSNDMEFAGRVFFEDATLDKGQEDVLMGEGTPRILSSPKPTTFQHYLVQRSDDIKQLNHYNSRIDIRGNKLYWHKPGAAEDDTLWKEEPSVLKELKEKKKEDTQHTVINPVKPETTFTGRIRFENLSDAELGALLFALDLPNGCRHKLGMGKSLGLGSIKVTPTLHLSQRTPKDNAKSRYTDLFCEWEQEPLASDAINEKKDKFEAYVKEKIGHEGSLWKTNRLQELQTMLDYKIGLKLQSKNVYMQLGEFRKRAVLPEPSKV</sequence>
<reference evidence="4 5" key="1">
    <citation type="submission" date="2017-10" db="EMBL/GenBank/DDBJ databases">
        <title>Novel microbial diversity and functional potential in the marine mammal oral microbiome.</title>
        <authorList>
            <person name="Dudek N.K."/>
            <person name="Sun C.L."/>
            <person name="Burstein D."/>
            <person name="Kantor R.S."/>
            <person name="Aliaga Goltsman D.S."/>
            <person name="Bik E.M."/>
            <person name="Thomas B.C."/>
            <person name="Banfield J.F."/>
            <person name="Relman D.A."/>
        </authorList>
    </citation>
    <scope>NUCLEOTIDE SEQUENCE [LARGE SCALE GENOMIC DNA]</scope>
    <source>
        <strain evidence="4">DOLZORAL124_49_17</strain>
    </source>
</reference>
<keyword evidence="1" id="KW-0051">Antiviral defense</keyword>
<comment type="caution">
    <text evidence="4">The sequence shown here is derived from an EMBL/GenBank/DDBJ whole genome shotgun (WGS) entry which is preliminary data.</text>
</comment>
<feature type="compositionally biased region" description="Basic and acidic residues" evidence="2">
    <location>
        <begin position="85"/>
        <end position="97"/>
    </location>
</feature>
<name>A0A2G6E541_9BACT</name>
<evidence type="ECO:0000256" key="1">
    <source>
        <dbReference type="ARBA" id="ARBA00023118"/>
    </source>
</evidence>
<dbReference type="Proteomes" id="UP000229740">
    <property type="component" value="Unassembled WGS sequence"/>
</dbReference>
<evidence type="ECO:0000256" key="2">
    <source>
        <dbReference type="SAM" id="MobiDB-lite"/>
    </source>
</evidence>
<dbReference type="EMBL" id="PDPS01000029">
    <property type="protein sequence ID" value="PID56982.1"/>
    <property type="molecule type" value="Genomic_DNA"/>
</dbReference>
<organism evidence="4 5">
    <name type="scientific">candidate division KSB3 bacterium</name>
    <dbReference type="NCBI Taxonomy" id="2044937"/>
    <lineage>
        <taxon>Bacteria</taxon>
        <taxon>candidate division KSB3</taxon>
    </lineage>
</organism>
<feature type="domain" description="CRISPR type III-associated protein" evidence="3">
    <location>
        <begin position="391"/>
        <end position="580"/>
    </location>
</feature>
<dbReference type="InterPro" id="IPR023825">
    <property type="entry name" value="CRISPR-assoc_RAMP_BGP1436"/>
</dbReference>